<evidence type="ECO:0000256" key="3">
    <source>
        <dbReference type="ARBA" id="ARBA00022690"/>
    </source>
</evidence>
<evidence type="ECO:0000256" key="1">
    <source>
        <dbReference type="ARBA" id="ARBA00004613"/>
    </source>
</evidence>
<keyword evidence="3" id="KW-0646">Protease inhibitor</keyword>
<evidence type="ECO:0000313" key="8">
    <source>
        <dbReference type="EMBL" id="MOY38986.1"/>
    </source>
</evidence>
<dbReference type="VEuPathDB" id="VectorBase:ISCP_012017"/>
<dbReference type="PROSITE" id="PS50279">
    <property type="entry name" value="BPTI_KUNITZ_2"/>
    <property type="match status" value="1"/>
</dbReference>
<feature type="signal peptide" evidence="6">
    <location>
        <begin position="1"/>
        <end position="22"/>
    </location>
</feature>
<dbReference type="InterPro" id="IPR002223">
    <property type="entry name" value="Kunitz_BPTI"/>
</dbReference>
<keyword evidence="4" id="KW-0722">Serine protease inhibitor</keyword>
<dbReference type="SUPFAM" id="SSF57362">
    <property type="entry name" value="BPTI-like"/>
    <property type="match status" value="4"/>
</dbReference>
<protein>
    <submittedName>
        <fullName evidence="8">Putative serine proteinase inhibitor ku family</fullName>
    </submittedName>
</protein>
<dbReference type="VEuPathDB" id="VectorBase:ISCW013070"/>
<dbReference type="AlphaFoldDB" id="A0A4D5RQF6"/>
<dbReference type="InterPro" id="IPR036880">
    <property type="entry name" value="Kunitz_BPTI_sf"/>
</dbReference>
<evidence type="ECO:0000256" key="6">
    <source>
        <dbReference type="SAM" id="SignalP"/>
    </source>
</evidence>
<dbReference type="Pfam" id="PF00014">
    <property type="entry name" value="Kunitz_BPTI"/>
    <property type="match status" value="3"/>
</dbReference>
<dbReference type="PANTHER" id="PTHR10083">
    <property type="entry name" value="KUNITZ-TYPE PROTEASE INHIBITOR-RELATED"/>
    <property type="match status" value="1"/>
</dbReference>
<dbReference type="GO" id="GO:0005576">
    <property type="term" value="C:extracellular region"/>
    <property type="evidence" value="ECO:0007669"/>
    <property type="project" value="UniProtKB-SubCell"/>
</dbReference>
<keyword evidence="2" id="KW-0964">Secreted</keyword>
<dbReference type="GO" id="GO:0004867">
    <property type="term" value="F:serine-type endopeptidase inhibitor activity"/>
    <property type="evidence" value="ECO:0007669"/>
    <property type="project" value="UniProtKB-KW"/>
</dbReference>
<feature type="chain" id="PRO_5020026425" evidence="6">
    <location>
        <begin position="23"/>
        <end position="284"/>
    </location>
</feature>
<dbReference type="OrthoDB" id="4473401at2759"/>
<dbReference type="EMBL" id="GHJT01005015">
    <property type="protein sequence ID" value="MOY38986.1"/>
    <property type="molecule type" value="Transcribed_RNA"/>
</dbReference>
<accession>A0A4D5RQF6</accession>
<dbReference type="InterPro" id="IPR050098">
    <property type="entry name" value="TFPI/VKTCI-like"/>
</dbReference>
<reference evidence="8" key="1">
    <citation type="submission" date="2019-04" db="EMBL/GenBank/DDBJ databases">
        <title>An insight into the mialome of Ixodes scapularis.</title>
        <authorList>
            <person name="Ribeiro J.M."/>
            <person name="Mather T.N."/>
            <person name="Karim S."/>
        </authorList>
    </citation>
    <scope>NUCLEOTIDE SEQUENCE</scope>
</reference>
<dbReference type="Gene3D" id="4.10.410.10">
    <property type="entry name" value="Pancreatic trypsin inhibitor Kunitz domain"/>
    <property type="match status" value="4"/>
</dbReference>
<name>A0A4D5RQF6_IXOSC</name>
<evidence type="ECO:0000259" key="7">
    <source>
        <dbReference type="PROSITE" id="PS50279"/>
    </source>
</evidence>
<keyword evidence="6" id="KW-0732">Signal</keyword>
<evidence type="ECO:0000256" key="4">
    <source>
        <dbReference type="ARBA" id="ARBA00022900"/>
    </source>
</evidence>
<dbReference type="SMART" id="SM00131">
    <property type="entry name" value="KU"/>
    <property type="match status" value="3"/>
</dbReference>
<comment type="subcellular location">
    <subcellularLocation>
        <location evidence="1">Secreted</location>
    </subcellularLocation>
</comment>
<organism evidence="8">
    <name type="scientific">Ixodes scapularis</name>
    <name type="common">Black-legged tick</name>
    <name type="synonym">Deer tick</name>
    <dbReference type="NCBI Taxonomy" id="6945"/>
    <lineage>
        <taxon>Eukaryota</taxon>
        <taxon>Metazoa</taxon>
        <taxon>Ecdysozoa</taxon>
        <taxon>Arthropoda</taxon>
        <taxon>Chelicerata</taxon>
        <taxon>Arachnida</taxon>
        <taxon>Acari</taxon>
        <taxon>Parasitiformes</taxon>
        <taxon>Ixodida</taxon>
        <taxon>Ixodoidea</taxon>
        <taxon>Ixodidae</taxon>
        <taxon>Ixodinae</taxon>
        <taxon>Ixodes</taxon>
    </lineage>
</organism>
<feature type="domain" description="BPTI/Kunitz inhibitor" evidence="7">
    <location>
        <begin position="51"/>
        <end position="104"/>
    </location>
</feature>
<dbReference type="PANTHER" id="PTHR10083:SF217">
    <property type="entry name" value="BOOPHILIN-H2"/>
    <property type="match status" value="1"/>
</dbReference>
<dbReference type="VEuPathDB" id="VectorBase:ISCI017421"/>
<evidence type="ECO:0000256" key="5">
    <source>
        <dbReference type="ARBA" id="ARBA00023157"/>
    </source>
</evidence>
<keyword evidence="5" id="KW-1015">Disulfide bond</keyword>
<sequence>MKKKLLCIFVVVTLDAVKVTSSKVLTNQLTSVAEHTGTAECETTGTVPPICYMEPSEGEGRAIHRGWFYDYTIDSCLVLAFGAPQAANEVVNRFETREDCSKTCRPHVKSFCFDDPPENSDGPNSKWFYNSTQAKCIMIKVSGQASENTNLFDTEAKCKKTCRDPDYGPCAKRPPKQCKETDVDYYRYDIKTERCVYDAEWRCKGENGFLSQEDCDKRCGRFVQNRCKHRPQNISNWCSTNGHRYYYDEREKTCKVYFGCDDHGIAFLSLEKCNSKCLGRSKSG</sequence>
<proteinExistence type="predicted"/>
<evidence type="ECO:0000256" key="2">
    <source>
        <dbReference type="ARBA" id="ARBA00022525"/>
    </source>
</evidence>